<protein>
    <recommendedName>
        <fullName evidence="3">USP domain-containing protein</fullName>
    </recommendedName>
</protein>
<feature type="region of interest" description="Disordered" evidence="2">
    <location>
        <begin position="602"/>
        <end position="639"/>
    </location>
</feature>
<proteinExistence type="inferred from homology"/>
<feature type="domain" description="USP" evidence="3">
    <location>
        <begin position="447"/>
        <end position="839"/>
    </location>
</feature>
<dbReference type="InterPro" id="IPR001394">
    <property type="entry name" value="Peptidase_C19_UCH"/>
</dbReference>
<evidence type="ECO:0000256" key="2">
    <source>
        <dbReference type="SAM" id="MobiDB-lite"/>
    </source>
</evidence>
<dbReference type="AlphaFoldDB" id="A0A7R9PP05"/>
<sequence length="976" mass="109840">MVPKTLKSVMFLEIADGAKETIITKLLDEHCTTVEACQSVLELGISWVASSEVAFEVSMGWLILRSLEEKEHSKNIPIKMVETLMTSNNFQHNRKEIPLLIAWCCKQNFSEDIETLLKQNAINVMCRTAGCSVEAVVTIVTLLREHPICLPVDFPSIMALSEAVVVCLAVTPLPESKKLKTFYEGVGEVQEFLRYIWMCAGAHVCDELALSALKVLYSAIANTGYFNNLMECVMLDKFVISPALASVLQLIEPHVMSFAVSGIISGDLSEEILSSALNALCMWLLQASCYPSVTHWVLQLFNALESEGRYSLLLGVSENKIDRLFIALQLPVLRDGVAPVVWHMLAASQQKFIFHKIVARIPSVALQLKKEDSESSRHCLQTMLDMCHVLMDRFPGHDSLYQPIVTVIQDCPSYTRGQFLNKNGPVWAISPVLPSPGVSEVSTTGRVGLNNLVNTCYINSVLQALFMTRRFCHEVLDRECDDSQMLLSKLQTLFTLLMYSPRRSLSPTEVLSVSRPSSFVPGHQQDSSEYLTHLLDVLHEQDMLGTLRSPPPTTSPKQDEPDENGDMKLDETSITRWTTEEDLSDNNILQRKAHSLADFSNGEDVQGQQLSGSHSDSADSGIQSVGGCDSPQPSPPSVHSIVQQCFGGKMLTTYQCLDCHSESVHTDVFRDIQLSFPDRTHKDEDLELQELIDYFLSPEKLCGENKYWCDKCAGLRDATRSLRVLESPSHLILSLKHFRYNPVSMTRTKLLHKVHYTKQVEIPVLATNQQLQQNETYRLYAAVVHSGKSMDSGHYYTYAQDSSDKWFVFNDDIVTISSLDNLTRWQPPDTPYILFYARPSETLQQEPSSQSSQSTLSLHLQEIVARDTLAFIQERKSEEERRRRQQKQINAASRRQNRWDNDRDDDPPPNCGDGMQLDDQGELHPRPLSLSTPLFRPPNHRNGCLNTPNPRDSPVEYIRPCPSVIVPDTPMMQSTA</sequence>
<evidence type="ECO:0000259" key="3">
    <source>
        <dbReference type="PROSITE" id="PS50235"/>
    </source>
</evidence>
<evidence type="ECO:0000313" key="4">
    <source>
        <dbReference type="EMBL" id="CAD7601710.1"/>
    </source>
</evidence>
<dbReference type="GO" id="GO:0005829">
    <property type="term" value="C:cytosol"/>
    <property type="evidence" value="ECO:0007669"/>
    <property type="project" value="TreeGrafter"/>
</dbReference>
<organism evidence="4">
    <name type="scientific">Timema genevievae</name>
    <name type="common">Walking stick</name>
    <dbReference type="NCBI Taxonomy" id="629358"/>
    <lineage>
        <taxon>Eukaryota</taxon>
        <taxon>Metazoa</taxon>
        <taxon>Ecdysozoa</taxon>
        <taxon>Arthropoda</taxon>
        <taxon>Hexapoda</taxon>
        <taxon>Insecta</taxon>
        <taxon>Pterygota</taxon>
        <taxon>Neoptera</taxon>
        <taxon>Polyneoptera</taxon>
        <taxon>Phasmatodea</taxon>
        <taxon>Timematodea</taxon>
        <taxon>Timematoidea</taxon>
        <taxon>Timematidae</taxon>
        <taxon>Timema</taxon>
    </lineage>
</organism>
<accession>A0A7R9PP05</accession>
<dbReference type="GO" id="GO:0005634">
    <property type="term" value="C:nucleus"/>
    <property type="evidence" value="ECO:0007669"/>
    <property type="project" value="TreeGrafter"/>
</dbReference>
<feature type="region of interest" description="Disordered" evidence="2">
    <location>
        <begin position="876"/>
        <end position="951"/>
    </location>
</feature>
<comment type="similarity">
    <text evidence="1">Belongs to the peptidase C19 family.</text>
</comment>
<reference evidence="4" key="1">
    <citation type="submission" date="2020-11" db="EMBL/GenBank/DDBJ databases">
        <authorList>
            <person name="Tran Van P."/>
        </authorList>
    </citation>
    <scope>NUCLEOTIDE SEQUENCE</scope>
</reference>
<feature type="region of interest" description="Disordered" evidence="2">
    <location>
        <begin position="544"/>
        <end position="569"/>
    </location>
</feature>
<dbReference type="PANTHER" id="PTHR24006">
    <property type="entry name" value="UBIQUITIN CARBOXYL-TERMINAL HYDROLASE"/>
    <property type="match status" value="1"/>
</dbReference>
<dbReference type="InterPro" id="IPR028889">
    <property type="entry name" value="USP"/>
</dbReference>
<dbReference type="InterPro" id="IPR038765">
    <property type="entry name" value="Papain-like_cys_pep_sf"/>
</dbReference>
<dbReference type="Gene3D" id="3.90.70.10">
    <property type="entry name" value="Cysteine proteinases"/>
    <property type="match status" value="1"/>
</dbReference>
<dbReference type="GO" id="GO:0004843">
    <property type="term" value="F:cysteine-type deubiquitinase activity"/>
    <property type="evidence" value="ECO:0007669"/>
    <property type="project" value="InterPro"/>
</dbReference>
<dbReference type="PROSITE" id="PS50235">
    <property type="entry name" value="USP_3"/>
    <property type="match status" value="1"/>
</dbReference>
<dbReference type="PANTHER" id="PTHR24006:SF908">
    <property type="entry name" value="DEUBIQUITINATING APOPTOTIC INHIBITOR, ISOFORM A"/>
    <property type="match status" value="1"/>
</dbReference>
<dbReference type="GO" id="GO:0016579">
    <property type="term" value="P:protein deubiquitination"/>
    <property type="evidence" value="ECO:0007669"/>
    <property type="project" value="InterPro"/>
</dbReference>
<dbReference type="Pfam" id="PF21246">
    <property type="entry name" value="Usp38-like_N"/>
    <property type="match status" value="1"/>
</dbReference>
<gene>
    <name evidence="4" type="ORF">TGEB3V08_LOCUS8047</name>
</gene>
<dbReference type="InterPro" id="IPR049407">
    <property type="entry name" value="Usp38-like_N"/>
</dbReference>
<dbReference type="InterPro" id="IPR050164">
    <property type="entry name" value="Peptidase_C19"/>
</dbReference>
<feature type="compositionally biased region" description="Polar residues" evidence="2">
    <location>
        <begin position="606"/>
        <end position="623"/>
    </location>
</feature>
<dbReference type="Pfam" id="PF00443">
    <property type="entry name" value="UCH"/>
    <property type="match status" value="1"/>
</dbReference>
<name>A0A7R9PP05_TIMGE</name>
<dbReference type="SUPFAM" id="SSF54001">
    <property type="entry name" value="Cysteine proteinases"/>
    <property type="match status" value="1"/>
</dbReference>
<evidence type="ECO:0000256" key="1">
    <source>
        <dbReference type="ARBA" id="ARBA00009085"/>
    </source>
</evidence>
<dbReference type="EMBL" id="OE842888">
    <property type="protein sequence ID" value="CAD7601710.1"/>
    <property type="molecule type" value="Genomic_DNA"/>
</dbReference>